<comment type="catalytic activity">
    <reaction evidence="4 5">
        <text>an acyl phosphate + H2O = a carboxylate + phosphate + H(+)</text>
        <dbReference type="Rhea" id="RHEA:14965"/>
        <dbReference type="ChEBI" id="CHEBI:15377"/>
        <dbReference type="ChEBI" id="CHEBI:15378"/>
        <dbReference type="ChEBI" id="CHEBI:29067"/>
        <dbReference type="ChEBI" id="CHEBI:43474"/>
        <dbReference type="ChEBI" id="CHEBI:59918"/>
        <dbReference type="EC" id="3.6.1.7"/>
    </reaction>
</comment>
<organism evidence="8 9">
    <name type="scientific">Steroidobacter denitrificans</name>
    <dbReference type="NCBI Taxonomy" id="465721"/>
    <lineage>
        <taxon>Bacteria</taxon>
        <taxon>Pseudomonadati</taxon>
        <taxon>Pseudomonadota</taxon>
        <taxon>Gammaproteobacteria</taxon>
        <taxon>Steroidobacterales</taxon>
        <taxon>Steroidobacteraceae</taxon>
        <taxon>Steroidobacter</taxon>
    </lineage>
</organism>
<comment type="similarity">
    <text evidence="1 6">Belongs to the acylphosphatase family.</text>
</comment>
<name>A0A127F9N8_STEDE</name>
<gene>
    <name evidence="8" type="ORF">ACG33_04170</name>
</gene>
<dbReference type="Pfam" id="PF00708">
    <property type="entry name" value="Acylphosphatase"/>
    <property type="match status" value="1"/>
</dbReference>
<evidence type="ECO:0000313" key="8">
    <source>
        <dbReference type="EMBL" id="AMN46315.1"/>
    </source>
</evidence>
<evidence type="ECO:0000256" key="6">
    <source>
        <dbReference type="RuleBase" id="RU004168"/>
    </source>
</evidence>
<dbReference type="PROSITE" id="PS00150">
    <property type="entry name" value="ACYLPHOSPHATASE_1"/>
    <property type="match status" value="1"/>
</dbReference>
<evidence type="ECO:0000313" key="9">
    <source>
        <dbReference type="Proteomes" id="UP000070250"/>
    </source>
</evidence>
<feature type="active site" evidence="5">
    <location>
        <position position="20"/>
    </location>
</feature>
<dbReference type="InterPro" id="IPR017968">
    <property type="entry name" value="Acylphosphatase_CS"/>
</dbReference>
<evidence type="ECO:0000256" key="4">
    <source>
        <dbReference type="ARBA" id="ARBA00047645"/>
    </source>
</evidence>
<dbReference type="STRING" id="465721.ACG33_04170"/>
<evidence type="ECO:0000256" key="2">
    <source>
        <dbReference type="ARBA" id="ARBA00012150"/>
    </source>
</evidence>
<reference evidence="8 9" key="1">
    <citation type="submission" date="2015-06" db="EMBL/GenBank/DDBJ databases">
        <title>A Comprehensive Approach to Explore the Metabolic and Phylogenetic Diversity of Bacterial Steroid Degradation in the Environment: Testosterone as an Example.</title>
        <authorList>
            <person name="Yang F.-C."/>
            <person name="Chen Y.-L."/>
            <person name="Yu C.-P."/>
            <person name="Tang S.-L."/>
            <person name="Wang P.-H."/>
            <person name="Ismail W."/>
            <person name="Wang C.-H."/>
            <person name="Yang C.-Y."/>
            <person name="Chiang Y.-R."/>
        </authorList>
    </citation>
    <scope>NUCLEOTIDE SEQUENCE [LARGE SCALE GENOMIC DNA]</scope>
    <source>
        <strain evidence="8 9">DSM 18526</strain>
    </source>
</reference>
<sequence>MPVTARRCLVAGRVQGVFFRASTRQRALELGCYGHVRNLADGRVEVLVAGEAAAVNTLIDWLWLGPPAAQVTHVEVQEVDAATVGTPSEFTIR</sequence>
<dbReference type="GO" id="GO:0003998">
    <property type="term" value="F:acylphosphatase activity"/>
    <property type="evidence" value="ECO:0007669"/>
    <property type="project" value="UniProtKB-EC"/>
</dbReference>
<dbReference type="PANTHER" id="PTHR47268:SF4">
    <property type="entry name" value="ACYLPHOSPHATASE"/>
    <property type="match status" value="1"/>
</dbReference>
<dbReference type="EC" id="3.6.1.7" evidence="2 5"/>
<protein>
    <recommendedName>
        <fullName evidence="3 5">acylphosphatase</fullName>
        <ecNumber evidence="2 5">3.6.1.7</ecNumber>
    </recommendedName>
</protein>
<dbReference type="OrthoDB" id="5295388at2"/>
<dbReference type="EMBL" id="CP011971">
    <property type="protein sequence ID" value="AMN46315.1"/>
    <property type="molecule type" value="Genomic_DNA"/>
</dbReference>
<dbReference type="InterPro" id="IPR001792">
    <property type="entry name" value="Acylphosphatase-like_dom"/>
</dbReference>
<feature type="domain" description="Acylphosphatase-like" evidence="7">
    <location>
        <begin position="5"/>
        <end position="93"/>
    </location>
</feature>
<dbReference type="SUPFAM" id="SSF54975">
    <property type="entry name" value="Acylphosphatase/BLUF domain-like"/>
    <property type="match status" value="1"/>
</dbReference>
<dbReference type="PANTHER" id="PTHR47268">
    <property type="entry name" value="ACYLPHOSPHATASE"/>
    <property type="match status" value="1"/>
</dbReference>
<dbReference type="Proteomes" id="UP000070250">
    <property type="component" value="Chromosome"/>
</dbReference>
<dbReference type="KEGG" id="sdf:ACG33_04170"/>
<dbReference type="InterPro" id="IPR020456">
    <property type="entry name" value="Acylphosphatase"/>
</dbReference>
<dbReference type="Gene3D" id="3.30.70.100">
    <property type="match status" value="1"/>
</dbReference>
<proteinExistence type="inferred from homology"/>
<dbReference type="InterPro" id="IPR036046">
    <property type="entry name" value="Acylphosphatase-like_dom_sf"/>
</dbReference>
<evidence type="ECO:0000256" key="5">
    <source>
        <dbReference type="PROSITE-ProRule" id="PRU00520"/>
    </source>
</evidence>
<evidence type="ECO:0000256" key="1">
    <source>
        <dbReference type="ARBA" id="ARBA00005614"/>
    </source>
</evidence>
<dbReference type="PATRIC" id="fig|465721.4.peg.893"/>
<dbReference type="RefSeq" id="WP_066918969.1">
    <property type="nucleotide sequence ID" value="NZ_CP011971.1"/>
</dbReference>
<evidence type="ECO:0000259" key="7">
    <source>
        <dbReference type="PROSITE" id="PS51160"/>
    </source>
</evidence>
<dbReference type="AlphaFoldDB" id="A0A127F9N8"/>
<keyword evidence="5" id="KW-0378">Hydrolase</keyword>
<accession>A0A127F9N8</accession>
<feature type="active site" evidence="5">
    <location>
        <position position="38"/>
    </location>
</feature>
<evidence type="ECO:0000256" key="3">
    <source>
        <dbReference type="ARBA" id="ARBA00015991"/>
    </source>
</evidence>
<keyword evidence="9" id="KW-1185">Reference proteome</keyword>
<dbReference type="PROSITE" id="PS51160">
    <property type="entry name" value="ACYLPHOSPHATASE_3"/>
    <property type="match status" value="1"/>
</dbReference>